<evidence type="ECO:0000313" key="2">
    <source>
        <dbReference type="EMBL" id="KIP08668.1"/>
    </source>
</evidence>
<feature type="chain" id="PRO_5002180501" evidence="1">
    <location>
        <begin position="22"/>
        <end position="99"/>
    </location>
</feature>
<keyword evidence="3" id="KW-1185">Reference proteome</keyword>
<keyword evidence="1" id="KW-0732">Signal</keyword>
<protein>
    <submittedName>
        <fullName evidence="2">Uncharacterized protein</fullName>
    </submittedName>
</protein>
<evidence type="ECO:0000256" key="1">
    <source>
        <dbReference type="SAM" id="SignalP"/>
    </source>
</evidence>
<name>A0A0C3PP50_PHLG1</name>
<accession>A0A0C3PP50</accession>
<dbReference type="Proteomes" id="UP000053257">
    <property type="component" value="Unassembled WGS sequence"/>
</dbReference>
<dbReference type="HOGENOM" id="CLU_2321175_0_0_1"/>
<dbReference type="AlphaFoldDB" id="A0A0C3PP50"/>
<proteinExistence type="predicted"/>
<feature type="signal peptide" evidence="1">
    <location>
        <begin position="1"/>
        <end position="21"/>
    </location>
</feature>
<reference evidence="2 3" key="1">
    <citation type="journal article" date="2014" name="PLoS Genet.">
        <title>Analysis of the Phlebiopsis gigantea genome, transcriptome and secretome provides insight into its pioneer colonization strategies of wood.</title>
        <authorList>
            <person name="Hori C."/>
            <person name="Ishida T."/>
            <person name="Igarashi K."/>
            <person name="Samejima M."/>
            <person name="Suzuki H."/>
            <person name="Master E."/>
            <person name="Ferreira P."/>
            <person name="Ruiz-Duenas F.J."/>
            <person name="Held B."/>
            <person name="Canessa P."/>
            <person name="Larrondo L.F."/>
            <person name="Schmoll M."/>
            <person name="Druzhinina I.S."/>
            <person name="Kubicek C.P."/>
            <person name="Gaskell J.A."/>
            <person name="Kersten P."/>
            <person name="St John F."/>
            <person name="Glasner J."/>
            <person name="Sabat G."/>
            <person name="Splinter BonDurant S."/>
            <person name="Syed K."/>
            <person name="Yadav J."/>
            <person name="Mgbeahuruike A.C."/>
            <person name="Kovalchuk A."/>
            <person name="Asiegbu F.O."/>
            <person name="Lackner G."/>
            <person name="Hoffmeister D."/>
            <person name="Rencoret J."/>
            <person name="Gutierrez A."/>
            <person name="Sun H."/>
            <person name="Lindquist E."/>
            <person name="Barry K."/>
            <person name="Riley R."/>
            <person name="Grigoriev I.V."/>
            <person name="Henrissat B."/>
            <person name="Kues U."/>
            <person name="Berka R.M."/>
            <person name="Martinez A.T."/>
            <person name="Covert S.F."/>
            <person name="Blanchette R.A."/>
            <person name="Cullen D."/>
        </authorList>
    </citation>
    <scope>NUCLEOTIDE SEQUENCE [LARGE SCALE GENOMIC DNA]</scope>
    <source>
        <strain evidence="2 3">11061_1 CR5-6</strain>
    </source>
</reference>
<dbReference type="EMBL" id="KN840476">
    <property type="protein sequence ID" value="KIP08668.1"/>
    <property type="molecule type" value="Genomic_DNA"/>
</dbReference>
<sequence length="99" mass="10640">MRFLSAIPVVHLALHSQTVIAGDQGLADVNPNRVGGVYPHARRLAPSPGLFPLMPKAIPRLPSLSKPPAHPAAVTPARLTSRNPTLARRSIEPCSWRCP</sequence>
<gene>
    <name evidence="2" type="ORF">PHLGIDRAFT_365590</name>
</gene>
<evidence type="ECO:0000313" key="3">
    <source>
        <dbReference type="Proteomes" id="UP000053257"/>
    </source>
</evidence>
<organism evidence="2 3">
    <name type="scientific">Phlebiopsis gigantea (strain 11061_1 CR5-6)</name>
    <name type="common">White-rot fungus</name>
    <name type="synonym">Peniophora gigantea</name>
    <dbReference type="NCBI Taxonomy" id="745531"/>
    <lineage>
        <taxon>Eukaryota</taxon>
        <taxon>Fungi</taxon>
        <taxon>Dikarya</taxon>
        <taxon>Basidiomycota</taxon>
        <taxon>Agaricomycotina</taxon>
        <taxon>Agaricomycetes</taxon>
        <taxon>Polyporales</taxon>
        <taxon>Phanerochaetaceae</taxon>
        <taxon>Phlebiopsis</taxon>
    </lineage>
</organism>